<dbReference type="GO" id="GO:0016757">
    <property type="term" value="F:glycosyltransferase activity"/>
    <property type="evidence" value="ECO:0007669"/>
    <property type="project" value="UniProtKB-KW"/>
</dbReference>
<dbReference type="Gene3D" id="2.60.420.10">
    <property type="entry name" value="Maltose phosphorylase, domain 3"/>
    <property type="match status" value="1"/>
</dbReference>
<dbReference type="InterPro" id="IPR012341">
    <property type="entry name" value="6hp_glycosidase-like_sf"/>
</dbReference>
<keyword evidence="3" id="KW-0472">Membrane</keyword>
<proteinExistence type="predicted"/>
<keyword evidence="1" id="KW-0328">Glycosyltransferase</keyword>
<keyword evidence="3" id="KW-1133">Transmembrane helix</keyword>
<sequence>MKKRREQRKHVRVEHPGGDETPIRFELFSTERLEQHAASLALAQKISTIKAGKKVIPRVRENAKVLLAAYKAVAKAVNEQHAITPAAEWLLDNFHVLEEQVSDIYADLPESYYRELPKLSEGVLTGYPRVYGIAWALVAHTDSRFDSKMLTLFVKAYQNVDPLTLGELWAIPITLRVLLVENLRRLAVRIMRSQTGRELADTYMDRIERIAAETDKPDLPVLEAELPAPPLRQAYAVQILQRLHDPHPGSVVSLDFLNEWLNEQGLSLDEIVQREHATQVAGNLTVRNIITSMRAISAFDWPQFVEDVSLADACLRVHDGYAAMDFLTRDRYRHAIEDLAKRSPHSELEIAHKVMDKAQQSKNQPDTNERKQEPGYYLIGGGRYAFEQEVNFKPSIKQKLLRIYIARAGIAYIGSILVLAGILLALPLSASLAAGLNGFQLFLLTLFALFPAADIAVGLVNRFIVAGLPPNHLPRLELKDGVPEALSTFVVVPTLFFSVSGVKSQIEQMEIRYLSNPGENVRFALLSDWTDSDQETMPNDDALLNAAITGVAALNIKYDTHRFFVFHRKRLWNPGEGKWMGWERKRGKLQEFNRLLRGATDTSFLPIDGKPAVVPAGTCYVITLDADTMLPMGVVSQLVGVAAHPLNRPVFDSNTQCVVEGYGILQPRVTPTLPHRQEQTLFHLIFAGASGIDAYASSVSELYQDLFALGTYSGKGLYHVDSFEAALAGRVPDNTQLSHDLFESVYARCALVSDIEFFEEFPSHTEVAASREHRWVRGDWQLLPWIFGSQGKGMPLIGRFKMLDNLRRSLSAPGAFFALVTAWAIPDAPRATLIGLVLVALAFPAILAITGSFTLPRRGITLGTHLRAAAENVLWAIGNGLVALTLLAKQTWLMLDAIISTLIRLFITRHQLLKWVTALQAKKTSGHALDHLFQSLGRSSSVAIGAATAVLVFNPTGIIIAAPFLLLWWLEPVVSRILSLPPRLDRAEALLPADRVQLRLVGRRIWRFFTTFVTAEENFLPPDNFQEDPQPIIAHRSSPTNFGLYLLSVVAARDFGWLGLIDTVERLEATLGTLNALPRLHGHFYNWYDTRDLHLLEPRYVSTVDSGNLAGHLLTLAQTCQEMLQQPLRLSNALTGLVDTYRLLVVVVTDIADDKRTLTVTAKELRLKCSILGELLKSHPVKPADWSHLWRQLTSCADTFLDLANTFAIERGNADDNEVLLWATLLRDDIRSHVRDVDSLFPWIHYTGHLNAAVESATPFPHLEVLHNPLRLETHLSELSENYANYLTDHEASSEGFFSANTSEALAITLRHAGEQANALTQRLNNMAAQFSALFHEMDFRFLYNTECHLFSLGFRVNEGSLDPSNYDLLASEARLSSLVAIAKRDVPSTHWFHLGRRVTRAAHGTVLLSWSGSMFEYLMPSLVTFTPRYSLLDQTCRLVVKRQIEYGKERGVPWGVSESAFNGRDLFFTYQYSAFGVPGLGMKRGLGEELVISPYSTALAAMYFPHAAVENFVRLEKEGALGRYGFFEALDFNPIRLAEGQRVAIVGCYMAHHQGMSLVAISNVVHDGEMRHRFHRVPLIQAADLLLQERIPSGADSASEPLLETVHEAKESVHSTIRRLPLPTASVPAAHLLSNGRYAVMITAAGSGYSMWRNLAVTRWREDVTRDAWGSYLYLRDVISGQLWSAGYQPTTANPDHYEVVFTEDRVRITRTDGHITSTLEIVISPEDDAEIHRLSLTNNGPRLREIEVTSYMEIVLAPMPADIAHPAFSNLFVQTEYLPQSHGLVAQRRQRSDNDPKIWIAHVLAGPKTGDGLQYETDRARFVGRGQTLRKPIALVDGRPLTNTVGNVLDPIFSLRTRVSIAPDATEHLTFTTLIATTRQSIAELADKYHNLTTWDRVSALAWTHAHIQLRHLRIQPGEAQLFQDLASRLLYVDPWLRPSNKTMQMNGLNVTGLWRRGISGDRPIVLLRITEPEDRTIVEQLLRAHEYWRMKGLAVDLVILNEKELSYAEDLQILLEGMVRENQALSAHQEHADYGAIYILRADQLSTDERLLLQTSARAVLTSKRGALTEQLLRHPRPTADFVLPKALTAVIADSPQLEIPSLELFNGLGGFGDDGREYVIVLNNNQWTPTPWVNVIANAEFGFIVSESGSGCTWSGNSRENQLTPWSNDPVSDTSGEVFYIRDDETNELWTPTALPIRLDNASYVIRHGQGYSCFDHLSHGIHSELLQMVSPDDPVKLSSLTLTNKSGRTRKITVAAYVEWVLGASRSVTAMHIITELNEETGALFAYNPWDAEFGQRIAFADLGGQQTAWTANRAEFIGRNGSLDAPAGLLNRKGLKSRIGAGLDPCAALTTAIELEPNGHIEIVFLLGQGNDRIHARELIQRYRTTEVATMFAQVKQSWGKILGKVQVKTPDRELDLLLNGWLLYQTLSCRMWARAGFYQVGGAFGFRDQLQDSMALAVTRPDLTRAHILRAAGRQFGEGDVQHWWHPPTGRGVRTRFSDDRIWLPYVVAHYLKVSGDTEVLNEQVAFLEGATLRPEQDDAYYQPLQSDLQASLFEHCARALDLSLETGMHGLPLMGSGDWNDGMNRVGNQGKGESVWLAWFLIATLTEFAKVAETRGDVEHASHWRAHVTQLKTAVEAEAWDGAWYRRAYFDDGTPLGSATNAECRIDSIAQSWGVISGAADSQRAQRAMSSVREYLVRNGDGLLLLFTPPFDKTERDPGYIKSYPPGVRENGGQYTHAAIWSVIAYAMLGEGDQAVELLRMLNPINRTVTRIGVYAYKVEPYVLAADIYAEPPHTRRGGWTWYTGAAGWYYRTGLEWILGLQVQADKLTFNPCIPKAWRSYSINYQHGNSHYNITVENPHSVSRGISSIELDGDRLLNNNGIDLQDDGQLHQVKVLLGKTL</sequence>
<dbReference type="InterPro" id="IPR037018">
    <property type="entry name" value="GH65_N"/>
</dbReference>
<evidence type="ECO:0000259" key="6">
    <source>
        <dbReference type="Pfam" id="PF17167"/>
    </source>
</evidence>
<feature type="domain" description="Glycosyl hydrolase 94 supersandwich" evidence="4">
    <location>
        <begin position="1618"/>
        <end position="1893"/>
    </location>
</feature>
<evidence type="ECO:0000259" key="4">
    <source>
        <dbReference type="Pfam" id="PF06165"/>
    </source>
</evidence>
<dbReference type="InterPro" id="IPR052047">
    <property type="entry name" value="GH94_Enzymes"/>
</dbReference>
<feature type="transmembrane region" description="Helical" evidence="3">
    <location>
        <begin position="942"/>
        <end position="970"/>
    </location>
</feature>
<dbReference type="PANTHER" id="PTHR37469">
    <property type="entry name" value="CELLOBIONIC ACID PHOSPHORYLASE-RELATED"/>
    <property type="match status" value="1"/>
</dbReference>
<gene>
    <name evidence="7" type="primary">ndvB</name>
    <name evidence="7" type="ORF">MGMO_16c00020</name>
</gene>
<dbReference type="EMBL" id="AYLO01000016">
    <property type="protein sequence ID" value="ESS73568.1"/>
    <property type="molecule type" value="Genomic_DNA"/>
</dbReference>
<feature type="transmembrane region" description="Helical" evidence="3">
    <location>
        <begin position="831"/>
        <end position="856"/>
    </location>
</feature>
<dbReference type="RefSeq" id="WP_023493466.1">
    <property type="nucleotide sequence ID" value="NZ_AYLO01000016.1"/>
</dbReference>
<comment type="caution">
    <text evidence="7">The sequence shown here is derived from an EMBL/GenBank/DDBJ whole genome shotgun (WGS) entry which is preliminary data.</text>
</comment>
<dbReference type="SUPFAM" id="SSF74650">
    <property type="entry name" value="Galactose mutarotase-like"/>
    <property type="match status" value="2"/>
</dbReference>
<dbReference type="Gene3D" id="1.50.10.10">
    <property type="match status" value="1"/>
</dbReference>
<dbReference type="InterPro" id="IPR011013">
    <property type="entry name" value="Gal_mutarotase_sf_dom"/>
</dbReference>
<dbReference type="InterPro" id="IPR019282">
    <property type="entry name" value="Glycoamylase-like_cons_dom"/>
</dbReference>
<feature type="transmembrane region" description="Helical" evidence="3">
    <location>
        <begin position="438"/>
        <end position="460"/>
    </location>
</feature>
<dbReference type="InterPro" id="IPR037820">
    <property type="entry name" value="GH94N_NdvB"/>
</dbReference>
<protein>
    <submittedName>
        <fullName evidence="7">Protein NdvB</fullName>
    </submittedName>
</protein>
<keyword evidence="3" id="KW-0812">Transmembrane</keyword>
<evidence type="ECO:0000256" key="3">
    <source>
        <dbReference type="SAM" id="Phobius"/>
    </source>
</evidence>
<dbReference type="Pfam" id="PF10091">
    <property type="entry name" value="Glycoamylase"/>
    <property type="match status" value="1"/>
</dbReference>
<name>V5C9U8_9GAMM</name>
<dbReference type="CDD" id="cd11756">
    <property type="entry name" value="GH94N_ChvB_NdvB_1_like"/>
    <property type="match status" value="1"/>
</dbReference>
<reference evidence="7 8" key="1">
    <citation type="journal article" date="2013" name="Genome Announc.">
        <title>Draft Genome Sequence of the Methanotrophic Gammaproteobacterium Methyloglobulus morosus DSM 22980 Strain KoM1.</title>
        <authorList>
            <person name="Poehlein A."/>
            <person name="Deutzmann J.S."/>
            <person name="Daniel R."/>
            <person name="Simeonova D.D."/>
        </authorList>
    </citation>
    <scope>NUCLEOTIDE SEQUENCE [LARGE SCALE GENOMIC DNA]</scope>
    <source>
        <strain evidence="7 8">KoM1</strain>
    </source>
</reference>
<keyword evidence="8" id="KW-1185">Reference proteome</keyword>
<evidence type="ECO:0000313" key="8">
    <source>
        <dbReference type="Proteomes" id="UP000017842"/>
    </source>
</evidence>
<dbReference type="Pfam" id="PF06165">
    <property type="entry name" value="GH94_b-supersand"/>
    <property type="match status" value="2"/>
</dbReference>
<dbReference type="SUPFAM" id="SSF48208">
    <property type="entry name" value="Six-hairpin glycosidases"/>
    <property type="match status" value="1"/>
</dbReference>
<dbReference type="Pfam" id="PF17167">
    <property type="entry name" value="Glyco_hydro_94"/>
    <property type="match status" value="1"/>
</dbReference>
<dbReference type="Gene3D" id="2.70.98.40">
    <property type="entry name" value="Glycoside hydrolase, family 65, N-terminal domain"/>
    <property type="match status" value="2"/>
</dbReference>
<dbReference type="CDD" id="cd11753">
    <property type="entry name" value="GH94N_ChvB_NdvB_2_like"/>
    <property type="match status" value="1"/>
</dbReference>
<feature type="transmembrane region" description="Helical" evidence="3">
    <location>
        <begin position="809"/>
        <end position="825"/>
    </location>
</feature>
<dbReference type="SMART" id="SM01068">
    <property type="entry name" value="CBM_X"/>
    <property type="match status" value="2"/>
</dbReference>
<dbReference type="OrthoDB" id="9769991at2"/>
<dbReference type="PATRIC" id="fig|1116472.3.peg.565"/>
<dbReference type="InterPro" id="IPR033432">
    <property type="entry name" value="GH94_catalytic"/>
</dbReference>
<dbReference type="STRING" id="1116472.MGMO_16c00020"/>
<dbReference type="Gene3D" id="1.50.10.140">
    <property type="match status" value="2"/>
</dbReference>
<dbReference type="eggNOG" id="COG3459">
    <property type="taxonomic scope" value="Bacteria"/>
</dbReference>
<dbReference type="InterPro" id="IPR037824">
    <property type="entry name" value="GH94N_2_NdvB"/>
</dbReference>
<evidence type="ECO:0000256" key="2">
    <source>
        <dbReference type="ARBA" id="ARBA00022679"/>
    </source>
</evidence>
<feature type="transmembrane region" description="Helical" evidence="3">
    <location>
        <begin position="404"/>
        <end position="426"/>
    </location>
</feature>
<dbReference type="Proteomes" id="UP000017842">
    <property type="component" value="Unassembled WGS sequence"/>
</dbReference>
<feature type="domain" description="Glycosyl hydrolase 94 catalytic" evidence="6">
    <location>
        <begin position="2405"/>
        <end position="2828"/>
    </location>
</feature>
<dbReference type="GO" id="GO:0030246">
    <property type="term" value="F:carbohydrate binding"/>
    <property type="evidence" value="ECO:0007669"/>
    <property type="project" value="InterPro"/>
</dbReference>
<dbReference type="InterPro" id="IPR008928">
    <property type="entry name" value="6-hairpin_glycosidase_sf"/>
</dbReference>
<evidence type="ECO:0000313" key="7">
    <source>
        <dbReference type="EMBL" id="ESS73568.1"/>
    </source>
</evidence>
<keyword evidence="2" id="KW-0808">Transferase</keyword>
<organism evidence="7 8">
    <name type="scientific">Methyloglobulus morosus KoM1</name>
    <dbReference type="NCBI Taxonomy" id="1116472"/>
    <lineage>
        <taxon>Bacteria</taxon>
        <taxon>Pseudomonadati</taxon>
        <taxon>Pseudomonadota</taxon>
        <taxon>Gammaproteobacteria</taxon>
        <taxon>Methylococcales</taxon>
        <taxon>Methylococcaceae</taxon>
        <taxon>Methyloglobulus</taxon>
    </lineage>
</organism>
<accession>V5C9U8</accession>
<feature type="domain" description="Glycoamylase-like" evidence="5">
    <location>
        <begin position="1370"/>
        <end position="1577"/>
    </location>
</feature>
<feature type="domain" description="Glycosyl hydrolase 94 supersandwich" evidence="4">
    <location>
        <begin position="2120"/>
        <end position="2391"/>
    </location>
</feature>
<dbReference type="InterPro" id="IPR010383">
    <property type="entry name" value="Glyco_hydrolase_94_b-supersand"/>
</dbReference>
<dbReference type="PANTHER" id="PTHR37469:SF2">
    <property type="entry name" value="CELLOBIONIC ACID PHOSPHORYLASE"/>
    <property type="match status" value="1"/>
</dbReference>
<evidence type="ECO:0000256" key="1">
    <source>
        <dbReference type="ARBA" id="ARBA00022676"/>
    </source>
</evidence>
<evidence type="ECO:0000259" key="5">
    <source>
        <dbReference type="Pfam" id="PF10091"/>
    </source>
</evidence>
<dbReference type="GO" id="GO:0005975">
    <property type="term" value="P:carbohydrate metabolic process"/>
    <property type="evidence" value="ECO:0007669"/>
    <property type="project" value="InterPro"/>
</dbReference>